<accession>A0A6M9PS59</accession>
<dbReference type="InterPro" id="IPR011223">
    <property type="entry name" value="UCP028770"/>
</dbReference>
<proteinExistence type="predicted"/>
<reference evidence="3 4" key="1">
    <citation type="submission" date="2018-04" db="EMBL/GenBank/DDBJ databases">
        <title>Polynucleobacter sp. LimPoW16 genome.</title>
        <authorList>
            <person name="Hahn M.W."/>
        </authorList>
    </citation>
    <scope>NUCLEOTIDE SEQUENCE [LARGE SCALE GENOMIC DNA]</scope>
    <source>
        <strain evidence="3 4">LimPoW16</strain>
    </source>
</reference>
<keyword evidence="1" id="KW-0472">Membrane</keyword>
<sequence>MKKVLLSVLLLAPQLVSASFLPHDLIDSVANVISWVILIVMPIGLIALFWYVHILPDTIAKRRQHPQRDAIHALCILSLFFAGLLWPIAYLWAYTRPTMYKLAYGSDKYQPIEEGQDPKKAAN</sequence>
<dbReference type="Pfam" id="PF11742">
    <property type="entry name" value="DUF3302"/>
    <property type="match status" value="1"/>
</dbReference>
<feature type="chain" id="PRO_5026740816" description="DUF3302 domain-containing protein" evidence="2">
    <location>
        <begin position="19"/>
        <end position="123"/>
    </location>
</feature>
<organism evidence="3 4">
    <name type="scientific">Polynucleobacter antarcticus</name>
    <dbReference type="NCBI Taxonomy" id="1743162"/>
    <lineage>
        <taxon>Bacteria</taxon>
        <taxon>Pseudomonadati</taxon>
        <taxon>Pseudomonadota</taxon>
        <taxon>Betaproteobacteria</taxon>
        <taxon>Burkholderiales</taxon>
        <taxon>Burkholderiaceae</taxon>
        <taxon>Polynucleobacter</taxon>
    </lineage>
</organism>
<evidence type="ECO:0000256" key="1">
    <source>
        <dbReference type="SAM" id="Phobius"/>
    </source>
</evidence>
<keyword evidence="4" id="KW-1185">Reference proteome</keyword>
<evidence type="ECO:0000256" key="2">
    <source>
        <dbReference type="SAM" id="SignalP"/>
    </source>
</evidence>
<dbReference type="RefSeq" id="WP_173942482.1">
    <property type="nucleotide sequence ID" value="NZ_CBCSCD010000004.1"/>
</dbReference>
<feature type="transmembrane region" description="Helical" evidence="1">
    <location>
        <begin position="73"/>
        <end position="93"/>
    </location>
</feature>
<name>A0A6M9PS59_9BURK</name>
<dbReference type="EMBL" id="CP028941">
    <property type="protein sequence ID" value="QKM62328.1"/>
    <property type="molecule type" value="Genomic_DNA"/>
</dbReference>
<feature type="signal peptide" evidence="2">
    <location>
        <begin position="1"/>
        <end position="18"/>
    </location>
</feature>
<protein>
    <recommendedName>
        <fullName evidence="5">DUF3302 domain-containing protein</fullName>
    </recommendedName>
</protein>
<evidence type="ECO:0008006" key="5">
    <source>
        <dbReference type="Google" id="ProtNLM"/>
    </source>
</evidence>
<dbReference type="KEGG" id="pani:DCO16_04160"/>
<evidence type="ECO:0000313" key="3">
    <source>
        <dbReference type="EMBL" id="QKM62328.1"/>
    </source>
</evidence>
<evidence type="ECO:0000313" key="4">
    <source>
        <dbReference type="Proteomes" id="UP000500806"/>
    </source>
</evidence>
<keyword evidence="1" id="KW-0812">Transmembrane</keyword>
<feature type="transmembrane region" description="Helical" evidence="1">
    <location>
        <begin position="28"/>
        <end position="52"/>
    </location>
</feature>
<gene>
    <name evidence="3" type="ORF">DCO16_04160</name>
</gene>
<keyword evidence="2" id="KW-0732">Signal</keyword>
<dbReference type="AlphaFoldDB" id="A0A6M9PS59"/>
<dbReference type="Proteomes" id="UP000500806">
    <property type="component" value="Chromosome"/>
</dbReference>
<keyword evidence="1" id="KW-1133">Transmembrane helix</keyword>